<keyword evidence="1" id="KW-0547">Nucleotide-binding</keyword>
<dbReference type="Gene3D" id="3.30.1360.40">
    <property type="match status" value="1"/>
</dbReference>
<evidence type="ECO:0000256" key="2">
    <source>
        <dbReference type="ARBA" id="ARBA00022801"/>
    </source>
</evidence>
<organism evidence="5 6">
    <name type="scientific">Microbulbifer yueqingensis</name>
    <dbReference type="NCBI Taxonomy" id="658219"/>
    <lineage>
        <taxon>Bacteria</taxon>
        <taxon>Pseudomonadati</taxon>
        <taxon>Pseudomonadota</taxon>
        <taxon>Gammaproteobacteria</taxon>
        <taxon>Cellvibrionales</taxon>
        <taxon>Microbulbiferaceae</taxon>
        <taxon>Microbulbifer</taxon>
    </lineage>
</organism>
<evidence type="ECO:0000313" key="6">
    <source>
        <dbReference type="Proteomes" id="UP000199305"/>
    </source>
</evidence>
<evidence type="ECO:0000313" key="5">
    <source>
        <dbReference type="EMBL" id="SDK28772.1"/>
    </source>
</evidence>
<proteinExistence type="predicted"/>
<sequence length="235" mass="25835">MLRIADSGDESLTLYLAEDYDERTLALVARLVELIRREGGERVIDVVPSYCSLTVFYDPLRCDHSEIQRLLERCAGQVLHDDSGGDEQTGQYKLVELPVYYGEEVAPDLGRVAEFAGISPQEVVNLHAGAEYRVYALGFRPGFAFMGKTPEPLRLPRLDTPRARVPAGSVAIAGAQAAVYPDSCPGGWNLIGRCPVTLFDRSKNPPEVLLAVGDRVRFVPVGREEFVRLGGSLDE</sequence>
<keyword evidence="2" id="KW-0378">Hydrolase</keyword>
<dbReference type="PANTHER" id="PTHR34698">
    <property type="entry name" value="5-OXOPROLINASE SUBUNIT B"/>
    <property type="match status" value="1"/>
</dbReference>
<dbReference type="OrthoDB" id="9778567at2"/>
<reference evidence="6" key="1">
    <citation type="submission" date="2016-10" db="EMBL/GenBank/DDBJ databases">
        <authorList>
            <person name="Varghese N."/>
            <person name="Submissions S."/>
        </authorList>
    </citation>
    <scope>NUCLEOTIDE SEQUENCE [LARGE SCALE GENOMIC DNA]</scope>
    <source>
        <strain evidence="6">CGMCC 1.10658</strain>
    </source>
</reference>
<dbReference type="InterPro" id="IPR003833">
    <property type="entry name" value="CT_C_D"/>
</dbReference>
<dbReference type="InterPro" id="IPR010016">
    <property type="entry name" value="PxpB"/>
</dbReference>
<dbReference type="SUPFAM" id="SSF50891">
    <property type="entry name" value="Cyclophilin-like"/>
    <property type="match status" value="1"/>
</dbReference>
<dbReference type="NCBIfam" id="TIGR00370">
    <property type="entry name" value="5-oxoprolinase subunit PxpB"/>
    <property type="match status" value="1"/>
</dbReference>
<dbReference type="RefSeq" id="WP_091513065.1">
    <property type="nucleotide sequence ID" value="NZ_FNFH01000003.1"/>
</dbReference>
<gene>
    <name evidence="5" type="ORF">SAMN05216212_2090</name>
</gene>
<name>A0A1G9AN71_9GAMM</name>
<dbReference type="SMART" id="SM00796">
    <property type="entry name" value="AHS1"/>
    <property type="match status" value="1"/>
</dbReference>
<feature type="domain" description="Carboxyltransferase" evidence="4">
    <location>
        <begin position="2"/>
        <end position="209"/>
    </location>
</feature>
<dbReference type="SUPFAM" id="SSF160467">
    <property type="entry name" value="PH0987 N-terminal domain-like"/>
    <property type="match status" value="1"/>
</dbReference>
<dbReference type="EMBL" id="FNFH01000003">
    <property type="protein sequence ID" value="SDK28772.1"/>
    <property type="molecule type" value="Genomic_DNA"/>
</dbReference>
<dbReference type="GO" id="GO:0005524">
    <property type="term" value="F:ATP binding"/>
    <property type="evidence" value="ECO:0007669"/>
    <property type="project" value="UniProtKB-KW"/>
</dbReference>
<evidence type="ECO:0000256" key="1">
    <source>
        <dbReference type="ARBA" id="ARBA00022741"/>
    </source>
</evidence>
<evidence type="ECO:0000256" key="3">
    <source>
        <dbReference type="ARBA" id="ARBA00022840"/>
    </source>
</evidence>
<dbReference type="Pfam" id="PF02682">
    <property type="entry name" value="CT_C_D"/>
    <property type="match status" value="1"/>
</dbReference>
<dbReference type="AlphaFoldDB" id="A0A1G9AN71"/>
<dbReference type="Gene3D" id="2.40.100.10">
    <property type="entry name" value="Cyclophilin-like"/>
    <property type="match status" value="1"/>
</dbReference>
<dbReference type="STRING" id="658219.SAMN05216212_2090"/>
<dbReference type="Proteomes" id="UP000199305">
    <property type="component" value="Unassembled WGS sequence"/>
</dbReference>
<dbReference type="InterPro" id="IPR029000">
    <property type="entry name" value="Cyclophilin-like_dom_sf"/>
</dbReference>
<keyword evidence="6" id="KW-1185">Reference proteome</keyword>
<accession>A0A1G9AN71</accession>
<evidence type="ECO:0000259" key="4">
    <source>
        <dbReference type="SMART" id="SM00796"/>
    </source>
</evidence>
<protein>
    <submittedName>
        <fullName evidence="5">Sensor histidine kinase inhibitor, KipI family</fullName>
    </submittedName>
</protein>
<keyword evidence="3" id="KW-0067">ATP-binding</keyword>
<dbReference type="PANTHER" id="PTHR34698:SF2">
    <property type="entry name" value="5-OXOPROLINASE SUBUNIT B"/>
    <property type="match status" value="1"/>
</dbReference>
<dbReference type="GO" id="GO:0016787">
    <property type="term" value="F:hydrolase activity"/>
    <property type="evidence" value="ECO:0007669"/>
    <property type="project" value="UniProtKB-KW"/>
</dbReference>